<accession>A0A6A6EZY0</accession>
<evidence type="ECO:0000313" key="2">
    <source>
        <dbReference type="EMBL" id="KAF2207255.1"/>
    </source>
</evidence>
<protein>
    <recommendedName>
        <fullName evidence="4">Pentacotripeptide-repeat region of PRORP domain-containing protein</fullName>
    </recommendedName>
</protein>
<sequence length="724" mass="80734">MQCTRGSLKRPLRDIIKSIGHAADSAPYTHLRCLDLPRSHHGFIGHRTTATAITGHNRRSCAHDGIRHAVNHGVRSYATAEDERQTAESDTVAGNTLKVAEAVSQPSDYTPQAGTSTSATGRQKPLSGGGNSTVEPRPRSGRDFSPRYFKTQLSKHTADLSKAAKRIGRHHRSGPDAWKRVLRMLDQATAAREELYKRISEIVKLPEGVAAVFRPNKAVAILEIMQRTGCHVQMRSGLSVEGRQEAFTGLVLQGTLSENSAALKVLPSYIEVSVIQTAQTRSQLKVPGIHRQTQLGSASESETEDDLTVREHANDGNDDDSSGQLAHAWDRQIHSVWSTGREKRDLQLRQQYHDHSQIKTILDFTAYVEDLTAVEKLSTRDQNEGEPSHRVTSVATELVSLFTNPTTLHFSTDLSTSHAFQYLAKYERIDAVRQISQALVEAGHTLGPRSFDAMLAAASHKGDLHNFELVLRTMRRHHIPSPRAWAQFHALVLQLVPHEANTIVALMRSKGLLQANEALHIISRDTIRRDFIAYIQEKGAFPGFTQMYTEKVARDFGRPDFNWLTVDALRRMLGVLLSLGRTDEAVTLMEEFRKRGTKPPDTASLNIFLTSNMNNSDAPSAIATLKMFHVGRPGALVPDDYTYSILFTMAWRKKHYNMLRVIWRYACVAGQVSGKLRHRILTSLLHDSPAEENDMNGSKMFKAWAGKFVVGVSRDLVPASYVPY</sequence>
<gene>
    <name evidence="2" type="ORF">CERZMDRAFT_51531</name>
</gene>
<keyword evidence="3" id="KW-1185">Reference proteome</keyword>
<dbReference type="AlphaFoldDB" id="A0A6A6EZY0"/>
<dbReference type="Gene3D" id="1.25.40.10">
    <property type="entry name" value="Tetratricopeptide repeat domain"/>
    <property type="match status" value="1"/>
</dbReference>
<feature type="region of interest" description="Disordered" evidence="1">
    <location>
        <begin position="101"/>
        <end position="146"/>
    </location>
</feature>
<organism evidence="2 3">
    <name type="scientific">Cercospora zeae-maydis SCOH1-5</name>
    <dbReference type="NCBI Taxonomy" id="717836"/>
    <lineage>
        <taxon>Eukaryota</taxon>
        <taxon>Fungi</taxon>
        <taxon>Dikarya</taxon>
        <taxon>Ascomycota</taxon>
        <taxon>Pezizomycotina</taxon>
        <taxon>Dothideomycetes</taxon>
        <taxon>Dothideomycetidae</taxon>
        <taxon>Mycosphaerellales</taxon>
        <taxon>Mycosphaerellaceae</taxon>
        <taxon>Cercospora</taxon>
    </lineage>
</organism>
<reference evidence="2" key="1">
    <citation type="journal article" date="2020" name="Stud. Mycol.">
        <title>101 Dothideomycetes genomes: a test case for predicting lifestyles and emergence of pathogens.</title>
        <authorList>
            <person name="Haridas S."/>
            <person name="Albert R."/>
            <person name="Binder M."/>
            <person name="Bloem J."/>
            <person name="Labutti K."/>
            <person name="Salamov A."/>
            <person name="Andreopoulos B."/>
            <person name="Baker S."/>
            <person name="Barry K."/>
            <person name="Bills G."/>
            <person name="Bluhm B."/>
            <person name="Cannon C."/>
            <person name="Castanera R."/>
            <person name="Culley D."/>
            <person name="Daum C."/>
            <person name="Ezra D."/>
            <person name="Gonzalez J."/>
            <person name="Henrissat B."/>
            <person name="Kuo A."/>
            <person name="Liang C."/>
            <person name="Lipzen A."/>
            <person name="Lutzoni F."/>
            <person name="Magnuson J."/>
            <person name="Mondo S."/>
            <person name="Nolan M."/>
            <person name="Ohm R."/>
            <person name="Pangilinan J."/>
            <person name="Park H.-J."/>
            <person name="Ramirez L."/>
            <person name="Alfaro M."/>
            <person name="Sun H."/>
            <person name="Tritt A."/>
            <person name="Yoshinaga Y."/>
            <person name="Zwiers L.-H."/>
            <person name="Turgeon B."/>
            <person name="Goodwin S."/>
            <person name="Spatafora J."/>
            <person name="Crous P."/>
            <person name="Grigoriev I."/>
        </authorList>
    </citation>
    <scope>NUCLEOTIDE SEQUENCE</scope>
    <source>
        <strain evidence="2">SCOH1-5</strain>
    </source>
</reference>
<feature type="region of interest" description="Disordered" evidence="1">
    <location>
        <begin position="287"/>
        <end position="324"/>
    </location>
</feature>
<evidence type="ECO:0000256" key="1">
    <source>
        <dbReference type="SAM" id="MobiDB-lite"/>
    </source>
</evidence>
<feature type="non-terminal residue" evidence="2">
    <location>
        <position position="724"/>
    </location>
</feature>
<dbReference type="InterPro" id="IPR011990">
    <property type="entry name" value="TPR-like_helical_dom_sf"/>
</dbReference>
<feature type="compositionally biased region" description="Polar residues" evidence="1">
    <location>
        <begin position="104"/>
        <end position="121"/>
    </location>
</feature>
<dbReference type="Proteomes" id="UP000799539">
    <property type="component" value="Unassembled WGS sequence"/>
</dbReference>
<name>A0A6A6EZY0_9PEZI</name>
<dbReference type="EMBL" id="ML992705">
    <property type="protein sequence ID" value="KAF2207255.1"/>
    <property type="molecule type" value="Genomic_DNA"/>
</dbReference>
<evidence type="ECO:0008006" key="4">
    <source>
        <dbReference type="Google" id="ProtNLM"/>
    </source>
</evidence>
<feature type="compositionally biased region" description="Basic and acidic residues" evidence="1">
    <location>
        <begin position="136"/>
        <end position="145"/>
    </location>
</feature>
<evidence type="ECO:0000313" key="3">
    <source>
        <dbReference type="Proteomes" id="UP000799539"/>
    </source>
</evidence>
<proteinExistence type="predicted"/>
<dbReference type="OrthoDB" id="185373at2759"/>
<feature type="compositionally biased region" description="Polar residues" evidence="1">
    <location>
        <begin position="291"/>
        <end position="300"/>
    </location>
</feature>